<dbReference type="Proteomes" id="UP001596250">
    <property type="component" value="Unassembled WGS sequence"/>
</dbReference>
<name>A0ABW1IRW4_9BACL</name>
<gene>
    <name evidence="1" type="ORF">ACFPXP_15670</name>
</gene>
<reference evidence="2" key="1">
    <citation type="journal article" date="2019" name="Int. J. Syst. Evol. Microbiol.">
        <title>The Global Catalogue of Microorganisms (GCM) 10K type strain sequencing project: providing services to taxonomists for standard genome sequencing and annotation.</title>
        <authorList>
            <consortium name="The Broad Institute Genomics Platform"/>
            <consortium name="The Broad Institute Genome Sequencing Center for Infectious Disease"/>
            <person name="Wu L."/>
            <person name="Ma J."/>
        </authorList>
    </citation>
    <scope>NUCLEOTIDE SEQUENCE [LARGE SCALE GENOMIC DNA]</scope>
    <source>
        <strain evidence="2">CCM 8749</strain>
    </source>
</reference>
<dbReference type="PANTHER" id="PTHR14136">
    <property type="entry name" value="BTB_POZ DOMAIN-CONTAINING PROTEIN KCTD9"/>
    <property type="match status" value="1"/>
</dbReference>
<dbReference type="EMBL" id="JBHSQV010000172">
    <property type="protein sequence ID" value="MFC5987844.1"/>
    <property type="molecule type" value="Genomic_DNA"/>
</dbReference>
<proteinExistence type="predicted"/>
<dbReference type="SUPFAM" id="SSF141571">
    <property type="entry name" value="Pentapeptide repeat-like"/>
    <property type="match status" value="1"/>
</dbReference>
<evidence type="ECO:0000313" key="2">
    <source>
        <dbReference type="Proteomes" id="UP001596250"/>
    </source>
</evidence>
<dbReference type="RefSeq" id="WP_379895265.1">
    <property type="nucleotide sequence ID" value="NZ_CBCSCT010000029.1"/>
</dbReference>
<dbReference type="InterPro" id="IPR001646">
    <property type="entry name" value="5peptide_repeat"/>
</dbReference>
<dbReference type="PANTHER" id="PTHR14136:SF17">
    <property type="entry name" value="BTB_POZ DOMAIN-CONTAINING PROTEIN KCTD9"/>
    <property type="match status" value="1"/>
</dbReference>
<sequence length="376" mass="43224">MREEAMLHFEKHVVQPRVRETLLSLERDYDARSDGWTSGFVEAFRNVCLQARKRQKEAGKAPIAYITFSMLRTALADGRDVYLVEAADQRWFLDREPSFGSYDVSWAFRYVRRLREQLRLEAPAYKGAIVEPDVDRIILREAVKFHQYVVRLGRKAMEHAARLPEFLELERAEEVEVRIGEYWDASEVVFKEDRRPRKDKAVKAWLEERKEYTYAYEAFEKLDLAGGDYSRNDLRYAWFRSCRLSRSRLEQCVLIGTSFGRSDLEGSDLSGSLIHGADFSGCRLEGARLKGTLGAKGLTDPAHWDMPGYPAVRFVEADLTGADLSEADLRGAVFTNARLDDAQWQGARMDGAVLPASYREILPLSDEQRQAVIWMD</sequence>
<organism evidence="1 2">
    <name type="scientific">Marinicrinis lubricantis</name>
    <dbReference type="NCBI Taxonomy" id="2086470"/>
    <lineage>
        <taxon>Bacteria</taxon>
        <taxon>Bacillati</taxon>
        <taxon>Bacillota</taxon>
        <taxon>Bacilli</taxon>
        <taxon>Bacillales</taxon>
        <taxon>Paenibacillaceae</taxon>
    </lineage>
</organism>
<keyword evidence="2" id="KW-1185">Reference proteome</keyword>
<comment type="caution">
    <text evidence="1">The sequence shown here is derived from an EMBL/GenBank/DDBJ whole genome shotgun (WGS) entry which is preliminary data.</text>
</comment>
<accession>A0ABW1IRW4</accession>
<evidence type="ECO:0000313" key="1">
    <source>
        <dbReference type="EMBL" id="MFC5987844.1"/>
    </source>
</evidence>
<protein>
    <submittedName>
        <fullName evidence="1">Pentapeptide repeat-containing protein</fullName>
    </submittedName>
</protein>
<dbReference type="Gene3D" id="2.160.20.80">
    <property type="entry name" value="E3 ubiquitin-protein ligase SopA"/>
    <property type="match status" value="1"/>
</dbReference>
<dbReference type="InterPro" id="IPR051082">
    <property type="entry name" value="Pentapeptide-BTB/POZ_domain"/>
</dbReference>
<dbReference type="Pfam" id="PF00805">
    <property type="entry name" value="Pentapeptide"/>
    <property type="match status" value="2"/>
</dbReference>